<dbReference type="SUPFAM" id="SSF52499">
    <property type="entry name" value="Isochorismatase-like hydrolases"/>
    <property type="match status" value="1"/>
</dbReference>
<dbReference type="InterPro" id="IPR036380">
    <property type="entry name" value="Isochorismatase-like_sf"/>
</dbReference>
<protein>
    <submittedName>
        <fullName evidence="4">Isochorismatase hydrolase</fullName>
    </submittedName>
</protein>
<evidence type="ECO:0000256" key="2">
    <source>
        <dbReference type="SAM" id="MobiDB-lite"/>
    </source>
</evidence>
<dbReference type="Proteomes" id="UP000250080">
    <property type="component" value="Chromosome I"/>
</dbReference>
<dbReference type="InterPro" id="IPR000868">
    <property type="entry name" value="Isochorismatase-like_dom"/>
</dbReference>
<dbReference type="AlphaFoldDB" id="A0A2C8B7Q8"/>
<dbReference type="GO" id="GO:0016787">
    <property type="term" value="F:hydrolase activity"/>
    <property type="evidence" value="ECO:0007669"/>
    <property type="project" value="UniProtKB-KW"/>
</dbReference>
<gene>
    <name evidence="4" type="ORF">PFR_JS23_2271</name>
</gene>
<evidence type="ECO:0000313" key="5">
    <source>
        <dbReference type="Proteomes" id="UP000250080"/>
    </source>
</evidence>
<dbReference type="InterPro" id="IPR050272">
    <property type="entry name" value="Isochorismatase-like_hydrls"/>
</dbReference>
<evidence type="ECO:0000313" key="4">
    <source>
        <dbReference type="EMBL" id="SCQ82560.1"/>
    </source>
</evidence>
<keyword evidence="1 4" id="KW-0378">Hydrolase</keyword>
<dbReference type="EMBL" id="LT618793">
    <property type="protein sequence ID" value="SCQ82560.1"/>
    <property type="molecule type" value="Genomic_DNA"/>
</dbReference>
<feature type="region of interest" description="Disordered" evidence="2">
    <location>
        <begin position="1"/>
        <end position="27"/>
    </location>
</feature>
<proteinExistence type="predicted"/>
<sequence length="243" mass="25039">MSAITSPSADLDPDDELDDTSELDSGPDATGRAALLVIGMQQGNLDGCWQAEQVTATVSDLIDRARLASVPVIWVNDLTPPASVTGSGELLSSLTCGAGEYVVLKPYRDGFESTGLADSLATLGSGTLFLCGAWSHESVRATMVGALSRGYSTVLVEDAHTAPSRHDGTATVSGESIVSVVNMIAAAPGAPAQDSSTMPCYDVNFSAFVHTDDTAVGDEALAAQEQAQDEALDPGDDDPTDDD</sequence>
<name>A0A2C8B7Q8_9ACTN</name>
<dbReference type="Gene3D" id="3.40.50.850">
    <property type="entry name" value="Isochorismatase-like"/>
    <property type="match status" value="1"/>
</dbReference>
<accession>A0A2C8B7Q8</accession>
<organism evidence="4 5">
    <name type="scientific">Propionibacterium freudenreichii</name>
    <dbReference type="NCBI Taxonomy" id="1744"/>
    <lineage>
        <taxon>Bacteria</taxon>
        <taxon>Bacillati</taxon>
        <taxon>Actinomycetota</taxon>
        <taxon>Actinomycetes</taxon>
        <taxon>Propionibacteriales</taxon>
        <taxon>Propionibacteriaceae</taxon>
        <taxon>Propionibacterium</taxon>
    </lineage>
</organism>
<evidence type="ECO:0000256" key="1">
    <source>
        <dbReference type="ARBA" id="ARBA00022801"/>
    </source>
</evidence>
<reference evidence="4 5" key="1">
    <citation type="submission" date="2016-09" db="EMBL/GenBank/DDBJ databases">
        <authorList>
            <person name="Laine KS P."/>
        </authorList>
    </citation>
    <scope>NUCLEOTIDE SEQUENCE [LARGE SCALE GENOMIC DNA]</scope>
    <source>
        <strain evidence="4">PFRJS-23</strain>
    </source>
</reference>
<evidence type="ECO:0000259" key="3">
    <source>
        <dbReference type="Pfam" id="PF00857"/>
    </source>
</evidence>
<feature type="compositionally biased region" description="Acidic residues" evidence="2">
    <location>
        <begin position="11"/>
        <end position="22"/>
    </location>
</feature>
<dbReference type="PANTHER" id="PTHR43540">
    <property type="entry name" value="PEROXYUREIDOACRYLATE/UREIDOACRYLATE AMIDOHYDROLASE-RELATED"/>
    <property type="match status" value="1"/>
</dbReference>
<feature type="compositionally biased region" description="Low complexity" evidence="2">
    <location>
        <begin position="1"/>
        <end position="10"/>
    </location>
</feature>
<feature type="region of interest" description="Disordered" evidence="2">
    <location>
        <begin position="220"/>
        <end position="243"/>
    </location>
</feature>
<dbReference type="RefSeq" id="WP_013162184.1">
    <property type="nucleotide sequence ID" value="NZ_CCYN01000026.1"/>
</dbReference>
<dbReference type="Pfam" id="PF00857">
    <property type="entry name" value="Isochorismatase"/>
    <property type="match status" value="1"/>
</dbReference>
<feature type="domain" description="Isochorismatase-like" evidence="3">
    <location>
        <begin position="33"/>
        <end position="167"/>
    </location>
</feature>
<feature type="compositionally biased region" description="Acidic residues" evidence="2">
    <location>
        <begin position="227"/>
        <end position="243"/>
    </location>
</feature>